<sequence>MRNRTEDGAEDRARMRFPVAGFPQPPAARPLPRRSGPCRECPAVKAHATQVVSRFPAAMWRFLRATIQAPDGGSAGPDAPLFGCHDGMPGAAGAGLDGVCAGWLAAFGHRSLKVRLAELQGRVPASALAPAAGWPELWEDWDAMAAACTLRPGDSLKHLPPALRQITRWEWAGVAPEDLDRVVAELMAAPRAPSRSCAPTSRETTAE</sequence>
<protein>
    <submittedName>
        <fullName evidence="2">Uncharacterized protein</fullName>
    </submittedName>
</protein>
<keyword evidence="3" id="KW-1185">Reference proteome</keyword>
<dbReference type="InterPro" id="IPR046250">
    <property type="entry name" value="DUF6283"/>
</dbReference>
<reference evidence="2 3" key="1">
    <citation type="submission" date="2021-03" db="EMBL/GenBank/DDBJ databases">
        <title>Actinomadura violae sp. nov., isolated from lichen in Thailand.</title>
        <authorList>
            <person name="Kanchanasin P."/>
            <person name="Saeng-In P."/>
            <person name="Phongsopitanun W."/>
            <person name="Yuki M."/>
            <person name="Kudo T."/>
            <person name="Ohkuma M."/>
            <person name="Tanasupawat S."/>
        </authorList>
    </citation>
    <scope>NUCLEOTIDE SEQUENCE [LARGE SCALE GENOMIC DNA]</scope>
    <source>
        <strain evidence="2 3">LCR2-06</strain>
    </source>
</reference>
<evidence type="ECO:0000256" key="1">
    <source>
        <dbReference type="SAM" id="MobiDB-lite"/>
    </source>
</evidence>
<evidence type="ECO:0000313" key="2">
    <source>
        <dbReference type="EMBL" id="MBO2461463.1"/>
    </source>
</evidence>
<organism evidence="2 3">
    <name type="scientific">Actinomadura violacea</name>
    <dbReference type="NCBI Taxonomy" id="2819934"/>
    <lineage>
        <taxon>Bacteria</taxon>
        <taxon>Bacillati</taxon>
        <taxon>Actinomycetota</taxon>
        <taxon>Actinomycetes</taxon>
        <taxon>Streptosporangiales</taxon>
        <taxon>Thermomonosporaceae</taxon>
        <taxon>Actinomadura</taxon>
    </lineage>
</organism>
<feature type="region of interest" description="Disordered" evidence="1">
    <location>
        <begin position="1"/>
        <end position="34"/>
    </location>
</feature>
<dbReference type="RefSeq" id="WP_208244825.1">
    <property type="nucleotide sequence ID" value="NZ_JAGEPF010000018.1"/>
</dbReference>
<proteinExistence type="predicted"/>
<dbReference type="Proteomes" id="UP000680206">
    <property type="component" value="Unassembled WGS sequence"/>
</dbReference>
<name>A0ABS3RYC6_9ACTN</name>
<dbReference type="EMBL" id="JAGEPF010000018">
    <property type="protein sequence ID" value="MBO2461463.1"/>
    <property type="molecule type" value="Genomic_DNA"/>
</dbReference>
<evidence type="ECO:0000313" key="3">
    <source>
        <dbReference type="Proteomes" id="UP000680206"/>
    </source>
</evidence>
<comment type="caution">
    <text evidence="2">The sequence shown here is derived from an EMBL/GenBank/DDBJ whole genome shotgun (WGS) entry which is preliminary data.</text>
</comment>
<accession>A0ABS3RYC6</accession>
<feature type="compositionally biased region" description="Basic and acidic residues" evidence="1">
    <location>
        <begin position="1"/>
        <end position="14"/>
    </location>
</feature>
<gene>
    <name evidence="2" type="ORF">J4709_28165</name>
</gene>
<dbReference type="Pfam" id="PF19800">
    <property type="entry name" value="DUF6283"/>
    <property type="match status" value="1"/>
</dbReference>